<dbReference type="InterPro" id="IPR035892">
    <property type="entry name" value="C2_domain_sf"/>
</dbReference>
<evidence type="ECO:0000313" key="1">
    <source>
        <dbReference type="EMBL" id="CAG8766180.1"/>
    </source>
</evidence>
<dbReference type="OrthoDB" id="2409918at2759"/>
<comment type="caution">
    <text evidence="1">The sequence shown here is derived from an EMBL/GenBank/DDBJ whole genome shotgun (WGS) entry which is preliminary data.</text>
</comment>
<dbReference type="EMBL" id="CAJVPV010043689">
    <property type="protein sequence ID" value="CAG8766180.1"/>
    <property type="molecule type" value="Genomic_DNA"/>
</dbReference>
<protein>
    <submittedName>
        <fullName evidence="1">4983_t:CDS:1</fullName>
    </submittedName>
</protein>
<gene>
    <name evidence="1" type="ORF">AMORRO_LOCUS16285</name>
</gene>
<dbReference type="InterPro" id="IPR039893">
    <property type="entry name" value="CEP120-like"/>
</dbReference>
<dbReference type="Proteomes" id="UP000789342">
    <property type="component" value="Unassembled WGS sequence"/>
</dbReference>
<reference evidence="1" key="1">
    <citation type="submission" date="2021-06" db="EMBL/GenBank/DDBJ databases">
        <authorList>
            <person name="Kallberg Y."/>
            <person name="Tangrot J."/>
            <person name="Rosling A."/>
        </authorList>
    </citation>
    <scope>NUCLEOTIDE SEQUENCE</scope>
    <source>
        <strain evidence="1">CL551</strain>
    </source>
</reference>
<dbReference type="PANTHER" id="PTHR21574:SF0">
    <property type="entry name" value="CENTROSOMAL PROTEIN OF 120 KDA"/>
    <property type="match status" value="1"/>
</dbReference>
<feature type="non-terminal residue" evidence="1">
    <location>
        <position position="101"/>
    </location>
</feature>
<sequence>MSKFNPLYTIIVTVIGGRYFAHNPDAKLYVECRFTDDVLSTISPDSNSILSTDKVEQVSFPIWDTELAWEVDQKTLHTLRSQWAHLKLQCFSVNSNGGSEL</sequence>
<dbReference type="Gene3D" id="2.60.40.150">
    <property type="entry name" value="C2 domain"/>
    <property type="match status" value="1"/>
</dbReference>
<dbReference type="AlphaFoldDB" id="A0A9N9NSA5"/>
<dbReference type="PANTHER" id="PTHR21574">
    <property type="entry name" value="CENTROSOMAL PROTEIN OF 120 KDA"/>
    <property type="match status" value="1"/>
</dbReference>
<keyword evidence="2" id="KW-1185">Reference proteome</keyword>
<organism evidence="1 2">
    <name type="scientific">Acaulospora morrowiae</name>
    <dbReference type="NCBI Taxonomy" id="94023"/>
    <lineage>
        <taxon>Eukaryota</taxon>
        <taxon>Fungi</taxon>
        <taxon>Fungi incertae sedis</taxon>
        <taxon>Mucoromycota</taxon>
        <taxon>Glomeromycotina</taxon>
        <taxon>Glomeromycetes</taxon>
        <taxon>Diversisporales</taxon>
        <taxon>Acaulosporaceae</taxon>
        <taxon>Acaulospora</taxon>
    </lineage>
</organism>
<proteinExistence type="predicted"/>
<accession>A0A9N9NSA5</accession>
<evidence type="ECO:0000313" key="2">
    <source>
        <dbReference type="Proteomes" id="UP000789342"/>
    </source>
</evidence>
<dbReference type="GO" id="GO:0010564">
    <property type="term" value="P:regulation of cell cycle process"/>
    <property type="evidence" value="ECO:0007669"/>
    <property type="project" value="TreeGrafter"/>
</dbReference>
<dbReference type="GO" id="GO:0005815">
    <property type="term" value="C:microtubule organizing center"/>
    <property type="evidence" value="ECO:0007669"/>
    <property type="project" value="TreeGrafter"/>
</dbReference>
<name>A0A9N9NSA5_9GLOM</name>